<dbReference type="GO" id="GO:0061630">
    <property type="term" value="F:ubiquitin protein ligase activity"/>
    <property type="evidence" value="ECO:0007669"/>
    <property type="project" value="InterPro"/>
</dbReference>
<evidence type="ECO:0000256" key="1">
    <source>
        <dbReference type="ARBA" id="ARBA00004496"/>
    </source>
</evidence>
<proteinExistence type="predicted"/>
<dbReference type="Pfam" id="PF25447">
    <property type="entry name" value="RING_ZNF598"/>
    <property type="match status" value="1"/>
</dbReference>
<keyword evidence="6 8" id="KW-0863">Zinc-finger</keyword>
<dbReference type="GO" id="GO:0016567">
    <property type="term" value="P:protein ubiquitination"/>
    <property type="evidence" value="ECO:0007669"/>
    <property type="project" value="TreeGrafter"/>
</dbReference>
<accession>A0AAD5G6Q9</accession>
<keyword evidence="12" id="KW-1185">Reference proteome</keyword>
<reference evidence="11" key="1">
    <citation type="submission" date="2022-06" db="EMBL/GenBank/DDBJ databases">
        <title>Uncovering the hologenomic basis of an extraordinary plant invasion.</title>
        <authorList>
            <person name="Bieker V.C."/>
            <person name="Martin M.D."/>
            <person name="Gilbert T."/>
            <person name="Hodgins K."/>
            <person name="Battlay P."/>
            <person name="Petersen B."/>
            <person name="Wilson J."/>
        </authorList>
    </citation>
    <scope>NUCLEOTIDE SEQUENCE</scope>
    <source>
        <strain evidence="11">AA19_3_7</strain>
        <tissue evidence="11">Leaf</tissue>
    </source>
</reference>
<dbReference type="EMBL" id="JAMZMK010011006">
    <property type="protein sequence ID" value="KAI7729418.1"/>
    <property type="molecule type" value="Genomic_DNA"/>
</dbReference>
<comment type="subcellular location">
    <subcellularLocation>
        <location evidence="1">Cytoplasm</location>
    </subcellularLocation>
</comment>
<evidence type="ECO:0000256" key="6">
    <source>
        <dbReference type="ARBA" id="ARBA00022771"/>
    </source>
</evidence>
<evidence type="ECO:0000256" key="4">
    <source>
        <dbReference type="ARBA" id="ARBA00022679"/>
    </source>
</evidence>
<dbReference type="Pfam" id="PF23202">
    <property type="entry name" value="PAH_ZNF598"/>
    <property type="match status" value="1"/>
</dbReference>
<comment type="caution">
    <text evidence="11">The sequence shown here is derived from an EMBL/GenBank/DDBJ whole genome shotgun (WGS) entry which is preliminary data.</text>
</comment>
<dbReference type="InterPro" id="IPR056437">
    <property type="entry name" value="Znf-C2H2_ZNF598/HEL2"/>
</dbReference>
<dbReference type="GO" id="GO:0008270">
    <property type="term" value="F:zinc ion binding"/>
    <property type="evidence" value="ECO:0007669"/>
    <property type="project" value="UniProtKB-KW"/>
</dbReference>
<gene>
    <name evidence="11" type="ORF">M8C21_010256</name>
</gene>
<keyword evidence="5" id="KW-0479">Metal-binding</keyword>
<keyword evidence="3" id="KW-0597">Phosphoprotein</keyword>
<dbReference type="GO" id="GO:0072344">
    <property type="term" value="P:rescue of stalled ribosome"/>
    <property type="evidence" value="ECO:0007669"/>
    <property type="project" value="InterPro"/>
</dbReference>
<dbReference type="InterPro" id="IPR044288">
    <property type="entry name" value="ZNF598/HEL2"/>
</dbReference>
<dbReference type="PANTHER" id="PTHR22938:SF0">
    <property type="entry name" value="E3 UBIQUITIN-PROTEIN LIGASE ZNF598"/>
    <property type="match status" value="1"/>
</dbReference>
<organism evidence="11 12">
    <name type="scientific">Ambrosia artemisiifolia</name>
    <name type="common">Common ragweed</name>
    <dbReference type="NCBI Taxonomy" id="4212"/>
    <lineage>
        <taxon>Eukaryota</taxon>
        <taxon>Viridiplantae</taxon>
        <taxon>Streptophyta</taxon>
        <taxon>Embryophyta</taxon>
        <taxon>Tracheophyta</taxon>
        <taxon>Spermatophyta</taxon>
        <taxon>Magnoliopsida</taxon>
        <taxon>eudicotyledons</taxon>
        <taxon>Gunneridae</taxon>
        <taxon>Pentapetalae</taxon>
        <taxon>asterids</taxon>
        <taxon>campanulids</taxon>
        <taxon>Asterales</taxon>
        <taxon>Asteraceae</taxon>
        <taxon>Asteroideae</taxon>
        <taxon>Heliantheae alliance</taxon>
        <taxon>Heliantheae</taxon>
        <taxon>Ambrosia</taxon>
    </lineage>
</organism>
<dbReference type="PANTHER" id="PTHR22938">
    <property type="entry name" value="ZINC FINGER PROTEIN 598"/>
    <property type="match status" value="1"/>
</dbReference>
<feature type="domain" description="RING-type" evidence="10">
    <location>
        <begin position="5"/>
        <end position="46"/>
    </location>
</feature>
<feature type="compositionally biased region" description="Polar residues" evidence="9">
    <location>
        <begin position="603"/>
        <end position="617"/>
    </location>
</feature>
<keyword evidence="4" id="KW-0808">Transferase</keyword>
<evidence type="ECO:0000256" key="7">
    <source>
        <dbReference type="ARBA" id="ARBA00022833"/>
    </source>
</evidence>
<dbReference type="CDD" id="cd16615">
    <property type="entry name" value="RING-HC_ZNF598"/>
    <property type="match status" value="1"/>
</dbReference>
<dbReference type="InterPro" id="IPR057634">
    <property type="entry name" value="PAH_ZNF598/HEL2"/>
</dbReference>
<keyword evidence="2" id="KW-0963">Cytoplasm</keyword>
<dbReference type="GO" id="GO:0043022">
    <property type="term" value="F:ribosome binding"/>
    <property type="evidence" value="ECO:0007669"/>
    <property type="project" value="TreeGrafter"/>
</dbReference>
<evidence type="ECO:0000256" key="5">
    <source>
        <dbReference type="ARBA" id="ARBA00022723"/>
    </source>
</evidence>
<sequence length="666" mass="73854">MDDTCAVCADSLEWVAYGRCGHKDVCSTCVARLRFICNDQRCCICKSDSSIIFVTKALGDYTKTISDFSVFPSENKEGRFGTYMYHEDTQSYFDDLDHYNMIRAMCRLSCSVCDKMEDNSGNKSKRKARFRDINQLKGHLFHQHKLMMCSLCLEGRKIHFRQEHFLCEDEACLTKKFIVFPSEAEMKVHNAQEHGGRLSRSKRNAVLQLPTSFTYGRNNEHDNRRGRRNTFLRDLPESELSRAIEGRETSNSNSRFLEASSSRGTVLSNNNINDVIPLVQPFESLAADSDPPSRYFTAVSHRARNTPLEESAFPPLSTARGASAQNPGGLPRNTMSENLRRKNKKKVNVLNTGNAWPAATRRKPTINLVAVPSRISHSTSAPNLVDVGSVSDFPPVSTLQTRTGSGIGPSTKSVVEVHAANKSMVDKIRAALDNNQDRFTSFKEVSAQYRQGAIDAETYLVYVDQFGLSHLVLDLARLLPDPHKEKELIAVYNANRAWKHKGKSVANNKISTNKLTDNILTTVRELQLNYRPPDDGVETLSKDGYRAANKGKSKVEVDDRTSPGSQLVIKPAKSEGDSAGGEGEGKSKQRKKTSKFLRVRLGNGSQASLDLNNSNGASDAPLAKGESGGKAEQETSDGIPVRGVWRNGGGHKLIVKDLKAPRVIHR</sequence>
<feature type="region of interest" description="Disordered" evidence="9">
    <location>
        <begin position="530"/>
        <end position="643"/>
    </location>
</feature>
<evidence type="ECO:0000313" key="12">
    <source>
        <dbReference type="Proteomes" id="UP001206925"/>
    </source>
</evidence>
<dbReference type="GO" id="GO:0005737">
    <property type="term" value="C:cytoplasm"/>
    <property type="evidence" value="ECO:0007669"/>
    <property type="project" value="UniProtKB-SubCell"/>
</dbReference>
<dbReference type="PROSITE" id="PS50089">
    <property type="entry name" value="ZF_RING_2"/>
    <property type="match status" value="1"/>
</dbReference>
<evidence type="ECO:0000259" key="10">
    <source>
        <dbReference type="PROSITE" id="PS50089"/>
    </source>
</evidence>
<dbReference type="Proteomes" id="UP001206925">
    <property type="component" value="Unassembled WGS sequence"/>
</dbReference>
<dbReference type="InterPro" id="IPR041888">
    <property type="entry name" value="RING-HC_ZNF598/HEL2"/>
</dbReference>
<evidence type="ECO:0000256" key="9">
    <source>
        <dbReference type="SAM" id="MobiDB-lite"/>
    </source>
</evidence>
<evidence type="ECO:0000256" key="3">
    <source>
        <dbReference type="ARBA" id="ARBA00022553"/>
    </source>
</evidence>
<evidence type="ECO:0000256" key="8">
    <source>
        <dbReference type="PROSITE-ProRule" id="PRU00175"/>
    </source>
</evidence>
<name>A0AAD5G6Q9_AMBAR</name>
<keyword evidence="7" id="KW-0862">Zinc</keyword>
<feature type="region of interest" description="Disordered" evidence="9">
    <location>
        <begin position="309"/>
        <end position="336"/>
    </location>
</feature>
<dbReference type="InterPro" id="IPR001841">
    <property type="entry name" value="Znf_RING"/>
</dbReference>
<evidence type="ECO:0000256" key="2">
    <source>
        <dbReference type="ARBA" id="ARBA00022490"/>
    </source>
</evidence>
<feature type="compositionally biased region" description="Basic residues" evidence="9">
    <location>
        <begin position="588"/>
        <end position="598"/>
    </location>
</feature>
<protein>
    <recommendedName>
        <fullName evidence="10">RING-type domain-containing protein</fullName>
    </recommendedName>
</protein>
<evidence type="ECO:0000313" key="11">
    <source>
        <dbReference type="EMBL" id="KAI7729418.1"/>
    </source>
</evidence>
<dbReference type="AlphaFoldDB" id="A0AAD5G6Q9"/>
<dbReference type="Pfam" id="PF23230">
    <property type="entry name" value="zf-C2H2_13"/>
    <property type="match status" value="1"/>
</dbReference>